<evidence type="ECO:0000313" key="3">
    <source>
        <dbReference type="Proteomes" id="UP001635816"/>
    </source>
</evidence>
<sequence>MALAAALCFAGTANAAVNVNWSCKGTINGVGQTSSMTTSVTGAAPSSVTAGSPVAITLTPGSSTVPSTVLTIFTVTDIKDLKMIIPVPANSTYVSASTSGGSYPGPAASTALVGSNVVLTVPGPIPGGSTFTPPAVTVNVTATNPGSVISKYAGTSYTDPGMTMTTDVAGIGAIATACYPNPSPTLTSTTVT</sequence>
<keyword evidence="3" id="KW-1185">Reference proteome</keyword>
<dbReference type="RefSeq" id="WP_409543151.1">
    <property type="nucleotide sequence ID" value="NZ_JBKBDD010000003.1"/>
</dbReference>
<dbReference type="Proteomes" id="UP001635816">
    <property type="component" value="Unassembled WGS sequence"/>
</dbReference>
<evidence type="ECO:0000256" key="1">
    <source>
        <dbReference type="SAM" id="SignalP"/>
    </source>
</evidence>
<reference evidence="2 3" key="1">
    <citation type="submission" date="2024-12" db="EMBL/GenBank/DDBJ databases">
        <title>The coexistence of Mycolicibacterium septicum and Mycolicibacterium nivoides in clinical samples.</title>
        <authorList>
            <person name="Wang C."/>
            <person name="Feng Y."/>
            <person name="Zong Z."/>
        </authorList>
    </citation>
    <scope>NUCLEOTIDE SEQUENCE [LARGE SCALE GENOMIC DNA]</scope>
    <source>
        <strain evidence="2 3">120309</strain>
    </source>
</reference>
<evidence type="ECO:0008006" key="4">
    <source>
        <dbReference type="Google" id="ProtNLM"/>
    </source>
</evidence>
<protein>
    <recommendedName>
        <fullName evidence="4">Cyclase</fullName>
    </recommendedName>
</protein>
<dbReference type="EMBL" id="JBKBDD010000003">
    <property type="protein sequence ID" value="MFN6543674.1"/>
    <property type="molecule type" value="Genomic_DNA"/>
</dbReference>
<comment type="caution">
    <text evidence="2">The sequence shown here is derived from an EMBL/GenBank/DDBJ whole genome shotgun (WGS) entry which is preliminary data.</text>
</comment>
<organism evidence="2 3">
    <name type="scientific">Mycolicibacterium nivoides</name>
    <dbReference type="NCBI Taxonomy" id="2487344"/>
    <lineage>
        <taxon>Bacteria</taxon>
        <taxon>Bacillati</taxon>
        <taxon>Actinomycetota</taxon>
        <taxon>Actinomycetes</taxon>
        <taxon>Mycobacteriales</taxon>
        <taxon>Mycobacteriaceae</taxon>
        <taxon>Mycolicibacterium</taxon>
    </lineage>
</organism>
<evidence type="ECO:0000313" key="2">
    <source>
        <dbReference type="EMBL" id="MFN6543674.1"/>
    </source>
</evidence>
<accession>A0ABW9L6U5</accession>
<feature type="signal peptide" evidence="1">
    <location>
        <begin position="1"/>
        <end position="15"/>
    </location>
</feature>
<keyword evidence="1" id="KW-0732">Signal</keyword>
<feature type="chain" id="PRO_5046206467" description="Cyclase" evidence="1">
    <location>
        <begin position="16"/>
        <end position="192"/>
    </location>
</feature>
<gene>
    <name evidence="2" type="ORF">ACK4CT_10825</name>
</gene>
<proteinExistence type="predicted"/>
<name>A0ABW9L6U5_9MYCO</name>